<dbReference type="SMART" id="SM00320">
    <property type="entry name" value="WD40"/>
    <property type="match status" value="5"/>
</dbReference>
<dbReference type="Proteomes" id="UP000664521">
    <property type="component" value="Unassembled WGS sequence"/>
</dbReference>
<protein>
    <recommendedName>
        <fullName evidence="7">GPI inositol-deacylase</fullName>
    </recommendedName>
</protein>
<sequence length="1593" mass="179328">MGKELEKAIPPPLSPLPTTKRSKSSVGTGFLENRLSSFSLTRRGTGPESSEDIRGPLGLNLLHEPSEPLIDFVFVHGLRGGSRKTWSKSDSIGHFWPKEWLPVDPKFKNVRVHSFGYNSDWGERATSILTIHDFGQALLGDMFTSPHMNTTGHETPLVMVGHSMGGVVIKKAFLLAKQDPQYHSLARRFHSMFFLATPHRGADSAQLLRNMIKLSFIHSEKAYVADLIPNSGAIQLINDEFRHVYQGVHLWSFFETLFTSLGLIVEKDSAIIGLPGEKIQLMNADHRHVCKFNDPSDNNYRTLRNAFAVTIESIENTHLSARKEEERSQMRRLSQYLSAADRPEADLVAILEKKLPGSCQWINGKLSFQHWEDGLDDSPKCYWLRGEPATGKSTIVAHTIDYLEQRSRECSFFFFKHGDATRSTIASMLLSIAWQMASLHSTIREAFMKLYVDEEIFDRCDERSIWQKLFMAHIFDADLKHPQYWIIDALDECNNQSVWFPLLAKIPGRFPLRIFMSSRPYITLERMFTQELISTTVEIIERENSLTDIKMFLEARSHYLPVQTEAARCDLINHILEKSNGNFLWTSLTLRELEATNSEEQILEVLESVPEGMDDVYNRILGRILATPRNIELAKAIFRWVVCAARPLLVEELKEAIKLDIRETPHNLEKDAGTICGHMVYVDKKQRVQVAHQTVRAYLIRDGLSSDFAIDRPQTHSRLAEVCLKYLCGDEMKTPRHRRGSTHSRISKRSAFSTYAAMQFSEHVARASSAIDAPFIALHSFLRGNVLSWIEFIAVAQELSYLTQTAKNIKIYLERRAKYRSPLGQEVSNVSAWASDIIHIVARFGKPLLKHPPSIQFLIPSVCPPESIIHKTFKDYPKSLNLVGLSQKEWNDQLTCIIYPRTQAYCMASCANRFAVGISDGSVRVYHETTCQEVLQLIHGEGVRFLTLSASGTYLAASGRKKIKMWDLITSTLLWTVTAPDILLAIEFNSTGTNLMITSRTESMISLRVADGEEVDRVQFSDIFEDDQVDEYHKQRSSKLASSYRRPPNLTVFSTELNLLAVGYRARPVTFWDLSDCTYVGQLWRTSDEFQLAVIALAFNPNMDINLVAAAYQDGSILTFDPWTQHKCGDTGPVGALTLGVSPDGTVLATADFAGTITLFDFETLRQLYRITSLEQSIRQVVFNNSGLRFYDIRGDRCSVWEPAILVRRNNVGDDSSLDFSEEIPSGPEIATNRTLDEQFALTALVPHHDGETIICGRENGSITAYSSKTGQPTQELFSHRTKIGILLLEWNEAATLLTCVDRASNITLRKITVDSRRKFVVAEPTINYRSASPAHQVLTSLDGKRLLVSTSTEDELWDIEAGSMAGSHIITKARSTWKWINHPIHRDRLLLVSGERFKIFDWNSLAEVSASEGIVLAPPASIDVSTVHVVLSPRVQNLCIVRTASRSTSSSATDLRLWPLKTISVETKSIDSLTDYDELAKDVKTIIGCYRSQLLFLDHNGWVCSIDIDSINVAQKSFTRHFFIPFELQGIAGHLLMLVTSRGAIALGVGDELAVFHNGLDFKEDFGLGGTPLVSAKTSMRSNLKRFSSAPI</sequence>
<dbReference type="InterPro" id="IPR054471">
    <property type="entry name" value="GPIID_WHD"/>
</dbReference>
<feature type="compositionally biased region" description="Polar residues" evidence="2">
    <location>
        <begin position="16"/>
        <end position="26"/>
    </location>
</feature>
<evidence type="ECO:0000313" key="6">
    <source>
        <dbReference type="Proteomes" id="UP000664521"/>
    </source>
</evidence>
<dbReference type="OrthoDB" id="194358at2759"/>
<feature type="domain" description="Nephrocystin 3-like N-terminal" evidence="4">
    <location>
        <begin position="357"/>
        <end position="519"/>
    </location>
</feature>
<dbReference type="PANTHER" id="PTHR10039:SF16">
    <property type="entry name" value="GPI INOSITOL-DEACYLASE"/>
    <property type="match status" value="1"/>
</dbReference>
<feature type="domain" description="GPI inositol-deacylase winged helix" evidence="3">
    <location>
        <begin position="627"/>
        <end position="711"/>
    </location>
</feature>
<reference evidence="5" key="1">
    <citation type="submission" date="2021-03" db="EMBL/GenBank/DDBJ databases">
        <authorList>
            <person name="Tagirdzhanova G."/>
        </authorList>
    </citation>
    <scope>NUCLEOTIDE SEQUENCE</scope>
</reference>
<proteinExistence type="predicted"/>
<dbReference type="InterPro" id="IPR029058">
    <property type="entry name" value="AB_hydrolase_fold"/>
</dbReference>
<evidence type="ECO:0000259" key="3">
    <source>
        <dbReference type="Pfam" id="PF22939"/>
    </source>
</evidence>
<dbReference type="PANTHER" id="PTHR10039">
    <property type="entry name" value="AMELOGENIN"/>
    <property type="match status" value="1"/>
</dbReference>
<organism evidence="5 6">
    <name type="scientific">Heterodermia speciosa</name>
    <dbReference type="NCBI Taxonomy" id="116794"/>
    <lineage>
        <taxon>Eukaryota</taxon>
        <taxon>Fungi</taxon>
        <taxon>Dikarya</taxon>
        <taxon>Ascomycota</taxon>
        <taxon>Pezizomycotina</taxon>
        <taxon>Lecanoromycetes</taxon>
        <taxon>OSLEUM clade</taxon>
        <taxon>Lecanoromycetidae</taxon>
        <taxon>Caliciales</taxon>
        <taxon>Physciaceae</taxon>
        <taxon>Heterodermia</taxon>
    </lineage>
</organism>
<dbReference type="Gene3D" id="3.40.50.300">
    <property type="entry name" value="P-loop containing nucleotide triphosphate hydrolases"/>
    <property type="match status" value="1"/>
</dbReference>
<dbReference type="Gene3D" id="2.130.10.10">
    <property type="entry name" value="YVTN repeat-like/Quinoprotein amine dehydrogenase"/>
    <property type="match status" value="3"/>
</dbReference>
<evidence type="ECO:0000256" key="1">
    <source>
        <dbReference type="ARBA" id="ARBA00022737"/>
    </source>
</evidence>
<keyword evidence="1" id="KW-0677">Repeat</keyword>
<keyword evidence="6" id="KW-1185">Reference proteome</keyword>
<dbReference type="Pfam" id="PF22939">
    <property type="entry name" value="WHD_GPIID"/>
    <property type="match status" value="1"/>
</dbReference>
<dbReference type="InterPro" id="IPR001680">
    <property type="entry name" value="WD40_rpt"/>
</dbReference>
<dbReference type="Pfam" id="PF24883">
    <property type="entry name" value="NPHP3_N"/>
    <property type="match status" value="1"/>
</dbReference>
<dbReference type="InterPro" id="IPR056884">
    <property type="entry name" value="NPHP3-like_N"/>
</dbReference>
<evidence type="ECO:0000259" key="4">
    <source>
        <dbReference type="Pfam" id="PF24883"/>
    </source>
</evidence>
<evidence type="ECO:0000313" key="5">
    <source>
        <dbReference type="EMBL" id="CAF9907946.1"/>
    </source>
</evidence>
<gene>
    <name evidence="5" type="ORF">HETSPECPRED_007944</name>
</gene>
<dbReference type="SUPFAM" id="SSF53474">
    <property type="entry name" value="alpha/beta-Hydrolases"/>
    <property type="match status" value="1"/>
</dbReference>
<dbReference type="SUPFAM" id="SSF52540">
    <property type="entry name" value="P-loop containing nucleoside triphosphate hydrolases"/>
    <property type="match status" value="1"/>
</dbReference>
<dbReference type="SUPFAM" id="SSF50998">
    <property type="entry name" value="Quinoprotein alcohol dehydrogenase-like"/>
    <property type="match status" value="1"/>
</dbReference>
<name>A0A8H3EIT5_9LECA</name>
<comment type="caution">
    <text evidence="5">The sequence shown here is derived from an EMBL/GenBank/DDBJ whole genome shotgun (WGS) entry which is preliminary data.</text>
</comment>
<dbReference type="SUPFAM" id="SSF69304">
    <property type="entry name" value="Tricorn protease N-terminal domain"/>
    <property type="match status" value="1"/>
</dbReference>
<dbReference type="InterPro" id="IPR011047">
    <property type="entry name" value="Quinoprotein_ADH-like_sf"/>
</dbReference>
<evidence type="ECO:0000256" key="2">
    <source>
        <dbReference type="SAM" id="MobiDB-lite"/>
    </source>
</evidence>
<dbReference type="Gene3D" id="3.40.50.1820">
    <property type="entry name" value="alpha/beta hydrolase"/>
    <property type="match status" value="1"/>
</dbReference>
<dbReference type="InterPro" id="IPR015943">
    <property type="entry name" value="WD40/YVTN_repeat-like_dom_sf"/>
</dbReference>
<accession>A0A8H3EIT5</accession>
<feature type="region of interest" description="Disordered" evidence="2">
    <location>
        <begin position="1"/>
        <end position="26"/>
    </location>
</feature>
<evidence type="ECO:0008006" key="7">
    <source>
        <dbReference type="Google" id="ProtNLM"/>
    </source>
</evidence>
<dbReference type="InterPro" id="IPR027417">
    <property type="entry name" value="P-loop_NTPase"/>
</dbReference>
<dbReference type="EMBL" id="CAJPDS010000006">
    <property type="protein sequence ID" value="CAF9907946.1"/>
    <property type="molecule type" value="Genomic_DNA"/>
</dbReference>